<dbReference type="OrthoDB" id="9796595at2"/>
<protein>
    <recommendedName>
        <fullName evidence="5">Transcriptional regulator</fullName>
    </recommendedName>
</protein>
<evidence type="ECO:0000313" key="4">
    <source>
        <dbReference type="Proteomes" id="UP000244810"/>
    </source>
</evidence>
<dbReference type="Proteomes" id="UP000244810">
    <property type="component" value="Unassembled WGS sequence"/>
</dbReference>
<dbReference type="PANTHER" id="PTHR35568">
    <property type="entry name" value="TRANSCRIPTIONAL REGULATOR DAUR"/>
    <property type="match status" value="1"/>
</dbReference>
<reference evidence="3 4" key="1">
    <citation type="journal article" date="2011" name="Syst. Appl. Microbiol.">
        <title>Defluviimonas denitrificans gen. nov., sp. nov., and Pararhodobacter aggregans gen. nov., sp. nov., non-phototrophic Rhodobacteraceae from the biofilter of a marine aquaculture.</title>
        <authorList>
            <person name="Foesel B.U."/>
            <person name="Drake H.L."/>
            <person name="Schramm A."/>
        </authorList>
    </citation>
    <scope>NUCLEOTIDE SEQUENCE [LARGE SCALE GENOMIC DNA]</scope>
    <source>
        <strain evidence="3 4">D1-19</strain>
    </source>
</reference>
<feature type="domain" description="YheO-like" evidence="1">
    <location>
        <begin position="35"/>
        <end position="151"/>
    </location>
</feature>
<dbReference type="Pfam" id="PF13309">
    <property type="entry name" value="HTH_22"/>
    <property type="match status" value="1"/>
</dbReference>
<evidence type="ECO:0000259" key="2">
    <source>
        <dbReference type="Pfam" id="PF13309"/>
    </source>
</evidence>
<dbReference type="InterPro" id="IPR039446">
    <property type="entry name" value="DauR-like"/>
</dbReference>
<sequence length="243" mass="26180">MSVILNQRPDPVPTNADAVPIPSSPRECALVIATLKWVVNHTSALLGPDLELVLHDLSRPDTSVVAISNGRISGRGIGSAIISGPFDDKGLKALIENGEVDEACTVIADYHTRLPDGRALDSLSLMFRDDKGRAFAALCANADRSRLVQLRQLVDGLFAQPMVAAAEAETEAAVSVDAMVQKIIEESIAAVSPTPANLSREERAQAVRLMNDRGLFLVRASVEMAAERLGVTRHTIYNYLDKE</sequence>
<dbReference type="InterPro" id="IPR039445">
    <property type="entry name" value="DauR-like_HTH"/>
</dbReference>
<proteinExistence type="predicted"/>
<evidence type="ECO:0008006" key="5">
    <source>
        <dbReference type="Google" id="ProtNLM"/>
    </source>
</evidence>
<feature type="domain" description="Transcriptional regulator DauR-like HTH" evidence="2">
    <location>
        <begin position="180"/>
        <end position="241"/>
    </location>
</feature>
<evidence type="ECO:0000313" key="3">
    <source>
        <dbReference type="EMBL" id="PVE45083.1"/>
    </source>
</evidence>
<dbReference type="PANTHER" id="PTHR35568:SF1">
    <property type="entry name" value="TRANSCRIPTIONAL REGULATOR DAUR"/>
    <property type="match status" value="1"/>
</dbReference>
<dbReference type="Pfam" id="PF08348">
    <property type="entry name" value="PAS_6"/>
    <property type="match status" value="1"/>
</dbReference>
<dbReference type="InterPro" id="IPR013559">
    <property type="entry name" value="YheO"/>
</dbReference>
<dbReference type="RefSeq" id="WP_107750918.1">
    <property type="nucleotide sequence ID" value="NZ_QDDR01000018.1"/>
</dbReference>
<dbReference type="EMBL" id="QDDR01000018">
    <property type="protein sequence ID" value="PVE45083.1"/>
    <property type="molecule type" value="Genomic_DNA"/>
</dbReference>
<accession>A0A2T7UK82</accession>
<organism evidence="3 4">
    <name type="scientific">Pararhodobacter aggregans</name>
    <dbReference type="NCBI Taxonomy" id="404875"/>
    <lineage>
        <taxon>Bacteria</taxon>
        <taxon>Pseudomonadati</taxon>
        <taxon>Pseudomonadota</taxon>
        <taxon>Alphaproteobacteria</taxon>
        <taxon>Rhodobacterales</taxon>
        <taxon>Paracoccaceae</taxon>
        <taxon>Pararhodobacter</taxon>
    </lineage>
</organism>
<dbReference type="AlphaFoldDB" id="A0A2T7UK82"/>
<evidence type="ECO:0000259" key="1">
    <source>
        <dbReference type="Pfam" id="PF08348"/>
    </source>
</evidence>
<keyword evidence="4" id="KW-1185">Reference proteome</keyword>
<gene>
    <name evidence="3" type="ORF">DDE23_23220</name>
</gene>
<name>A0A2T7UK82_9RHOB</name>
<comment type="caution">
    <text evidence="3">The sequence shown here is derived from an EMBL/GenBank/DDBJ whole genome shotgun (WGS) entry which is preliminary data.</text>
</comment>